<dbReference type="AlphaFoldDB" id="S5VAI2"/>
<proteinExistence type="predicted"/>
<reference evidence="2 3" key="2">
    <citation type="journal article" date="2013" name="J. Biotechnol.">
        <title>Complete genome sequence of the kirromycin producer Streptomyces collinus Tu 365 consisting of a linear chromosome and two linear plasmids.</title>
        <authorList>
            <person name="Ruckert C."/>
            <person name="Szczepanowski R."/>
            <person name="Albersmeier A."/>
            <person name="Goesmann A."/>
            <person name="Iftime D."/>
            <person name="Musiol E.M."/>
            <person name="Blin K."/>
            <person name="Wohlleben W."/>
            <person name="Puhler A."/>
            <person name="Kalinowski J."/>
            <person name="Weber T."/>
        </authorList>
    </citation>
    <scope>NUCLEOTIDE SEQUENCE [LARGE SCALE GENOMIC DNA]</scope>
    <source>
        <strain evidence="3">DSM 40733 / Tue 365</strain>
    </source>
</reference>
<organism evidence="2 3">
    <name type="scientific">Streptomyces collinus (strain DSM 40733 / Tue 365)</name>
    <dbReference type="NCBI Taxonomy" id="1214242"/>
    <lineage>
        <taxon>Bacteria</taxon>
        <taxon>Bacillati</taxon>
        <taxon>Actinomycetota</taxon>
        <taxon>Actinomycetes</taxon>
        <taxon>Kitasatosporales</taxon>
        <taxon>Streptomycetaceae</taxon>
        <taxon>Streptomyces</taxon>
    </lineage>
</organism>
<accession>S5VAI2</accession>
<reference evidence="3" key="1">
    <citation type="submission" date="2012-10" db="EMBL/GenBank/DDBJ databases">
        <title>The complete genome sequence of Streptomyces collinus Tu 365.</title>
        <authorList>
            <person name="Ruckert C."/>
            <person name="Szczepanowski R."/>
            <person name="Goesmann A."/>
            <person name="Pross E.K."/>
            <person name="Musiol E.M."/>
            <person name="Blin K."/>
            <person name="Wohlleben W."/>
            <person name="Puhler A."/>
            <person name="Weber T."/>
            <person name="Kalinowski J."/>
        </authorList>
    </citation>
    <scope>NUCLEOTIDE SEQUENCE [LARGE SCALE GENOMIC DNA]</scope>
    <source>
        <strain evidence="3">DSM 40733 / Tue 365</strain>
    </source>
</reference>
<sequence length="72" mass="7858">MVSSTVLRHQLATTSSGQCQPRRTRPKDTPRTRAAHRPTSARRAAGERSQGRSSRVAEPYAMAAVAVWPDGK</sequence>
<dbReference type="KEGG" id="sci:B446_26605"/>
<evidence type="ECO:0000313" key="3">
    <source>
        <dbReference type="Proteomes" id="UP000015423"/>
    </source>
</evidence>
<evidence type="ECO:0000256" key="1">
    <source>
        <dbReference type="SAM" id="MobiDB-lite"/>
    </source>
</evidence>
<feature type="region of interest" description="Disordered" evidence="1">
    <location>
        <begin position="1"/>
        <end position="58"/>
    </location>
</feature>
<gene>
    <name evidence="2" type="ORF">B446_26605</name>
</gene>
<dbReference type="EMBL" id="CP006259">
    <property type="protein sequence ID" value="AGS72129.1"/>
    <property type="molecule type" value="Genomic_DNA"/>
</dbReference>
<dbReference type="STRING" id="1214242.B446_26605"/>
<dbReference type="Proteomes" id="UP000015423">
    <property type="component" value="Chromosome"/>
</dbReference>
<feature type="compositionally biased region" description="Polar residues" evidence="1">
    <location>
        <begin position="1"/>
        <end position="19"/>
    </location>
</feature>
<protein>
    <submittedName>
        <fullName evidence="2">Uncharacterized protein</fullName>
    </submittedName>
</protein>
<evidence type="ECO:0000313" key="2">
    <source>
        <dbReference type="EMBL" id="AGS72129.1"/>
    </source>
</evidence>
<name>S5VAI2_STRC3</name>
<dbReference type="HOGENOM" id="CLU_2902345_0_0_11"/>
<dbReference type="eggNOG" id="ENOG5030SMB">
    <property type="taxonomic scope" value="Bacteria"/>
</dbReference>
<keyword evidence="3" id="KW-1185">Reference proteome</keyword>